<evidence type="ECO:0000313" key="2">
    <source>
        <dbReference type="EMBL" id="QNO46033.1"/>
    </source>
</evidence>
<proteinExistence type="predicted"/>
<dbReference type="EMBL" id="MT631077">
    <property type="protein sequence ID" value="QNO45165.1"/>
    <property type="molecule type" value="Genomic_DNA"/>
</dbReference>
<accession>A0A7G9YAY1</accession>
<evidence type="ECO:0000313" key="1">
    <source>
        <dbReference type="EMBL" id="QNO45165.1"/>
    </source>
</evidence>
<reference evidence="1" key="1">
    <citation type="submission" date="2020-06" db="EMBL/GenBank/DDBJ databases">
        <title>Unique genomic features of the anaerobic methanotrophic archaea.</title>
        <authorList>
            <person name="Chadwick G.L."/>
            <person name="Skennerton C.T."/>
            <person name="Laso-Perez R."/>
            <person name="Leu A.O."/>
            <person name="Speth D.R."/>
            <person name="Yu H."/>
            <person name="Morgan-Lang C."/>
            <person name="Hatzenpichler R."/>
            <person name="Goudeau D."/>
            <person name="Malmstrom R."/>
            <person name="Brazelton W.J."/>
            <person name="Woyke T."/>
            <person name="Hallam S.J."/>
            <person name="Tyson G.W."/>
            <person name="Wegener G."/>
            <person name="Boetius A."/>
            <person name="Orphan V."/>
        </authorList>
    </citation>
    <scope>NUCLEOTIDE SEQUENCE</scope>
</reference>
<organism evidence="1">
    <name type="scientific">Candidatus Methanogaster sp. ANME-2c ERB4</name>
    <dbReference type="NCBI Taxonomy" id="2759911"/>
    <lineage>
        <taxon>Archaea</taxon>
        <taxon>Methanobacteriati</taxon>
        <taxon>Methanobacteriota</taxon>
        <taxon>Stenosarchaea group</taxon>
        <taxon>Methanomicrobia</taxon>
        <taxon>Methanosarcinales</taxon>
        <taxon>ANME-2 cluster</taxon>
        <taxon>Candidatus Methanogasteraceae</taxon>
        <taxon>Candidatus Methanogaster</taxon>
    </lineage>
</organism>
<gene>
    <name evidence="1" type="ORF">GMDKAGHH_00018</name>
    <name evidence="2" type="ORF">OOGCPJEC_00018</name>
</gene>
<sequence length="63" mass="7303">MGQVMQMPEPQVQRQAEEELVQPKLAANAEYSIQRQIDEEDLIQTKPLVDQITPLVQRQVEDE</sequence>
<name>A0A7G9YAY1_9EURY</name>
<protein>
    <submittedName>
        <fullName evidence="1">Uncharacterized protein</fullName>
    </submittedName>
</protein>
<dbReference type="AlphaFoldDB" id="A0A7G9YAY1"/>
<dbReference type="EMBL" id="MT631166">
    <property type="protein sequence ID" value="QNO46033.1"/>
    <property type="molecule type" value="Genomic_DNA"/>
</dbReference>